<organism evidence="1 2">
    <name type="scientific">Sphaerodactylus townsendi</name>
    <dbReference type="NCBI Taxonomy" id="933632"/>
    <lineage>
        <taxon>Eukaryota</taxon>
        <taxon>Metazoa</taxon>
        <taxon>Chordata</taxon>
        <taxon>Craniata</taxon>
        <taxon>Vertebrata</taxon>
        <taxon>Euteleostomi</taxon>
        <taxon>Lepidosauria</taxon>
        <taxon>Squamata</taxon>
        <taxon>Bifurcata</taxon>
        <taxon>Gekkota</taxon>
        <taxon>Sphaerodactylidae</taxon>
        <taxon>Sphaerodactylus</taxon>
    </lineage>
</organism>
<proteinExistence type="predicted"/>
<evidence type="ECO:0000313" key="1">
    <source>
        <dbReference type="EMBL" id="KAH8010725.1"/>
    </source>
</evidence>
<name>A0ACB8FTZ1_9SAUR</name>
<protein>
    <submittedName>
        <fullName evidence="1">Uncharacterized protein</fullName>
    </submittedName>
</protein>
<dbReference type="EMBL" id="CM037624">
    <property type="protein sequence ID" value="KAH8010725.1"/>
    <property type="molecule type" value="Genomic_DNA"/>
</dbReference>
<dbReference type="Proteomes" id="UP000827872">
    <property type="component" value="Linkage Group LG11"/>
</dbReference>
<comment type="caution">
    <text evidence="1">The sequence shown here is derived from an EMBL/GenBank/DDBJ whole genome shotgun (WGS) entry which is preliminary data.</text>
</comment>
<accession>A0ACB8FTZ1</accession>
<keyword evidence="2" id="KW-1185">Reference proteome</keyword>
<evidence type="ECO:0000313" key="2">
    <source>
        <dbReference type="Proteomes" id="UP000827872"/>
    </source>
</evidence>
<gene>
    <name evidence="1" type="ORF">K3G42_011932</name>
</gene>
<sequence length="126" mass="14654">MEQAHLDPELHMEFWDGAGRLSAQLHPQHCIPPPELHMEFGWSTDFFSKSDPFLEIFRMNDDATQQLVHRTEVVMNNLNPAWKAFKVSVNSLCSGDQDRRLKVSDMYKPQNKEFCIYSTLLEKLGN</sequence>
<reference evidence="1" key="1">
    <citation type="submission" date="2021-08" db="EMBL/GenBank/DDBJ databases">
        <title>The first chromosome-level gecko genome reveals the dynamic sex chromosomes of Neotropical dwarf geckos (Sphaerodactylidae: Sphaerodactylus).</title>
        <authorList>
            <person name="Pinto B.J."/>
            <person name="Keating S.E."/>
            <person name="Gamble T."/>
        </authorList>
    </citation>
    <scope>NUCLEOTIDE SEQUENCE</scope>
    <source>
        <strain evidence="1">TG3544</strain>
    </source>
</reference>